<dbReference type="PANTHER" id="PTHR43775">
    <property type="entry name" value="FATTY ACID SYNTHASE"/>
    <property type="match status" value="1"/>
</dbReference>
<evidence type="ECO:0000256" key="9">
    <source>
        <dbReference type="PROSITE-ProRule" id="PRU01363"/>
    </source>
</evidence>
<dbReference type="SMART" id="SM00823">
    <property type="entry name" value="PKS_PP"/>
    <property type="match status" value="1"/>
</dbReference>
<dbReference type="InterPro" id="IPR049552">
    <property type="entry name" value="PKS_DH_N"/>
</dbReference>
<dbReference type="Gene3D" id="3.40.47.10">
    <property type="match status" value="1"/>
</dbReference>
<keyword evidence="5" id="KW-0808">Transferase</keyword>
<keyword evidence="15" id="KW-1185">Reference proteome</keyword>
<dbReference type="GO" id="GO:0004315">
    <property type="term" value="F:3-oxoacyl-[acyl-carrier-protein] synthase activity"/>
    <property type="evidence" value="ECO:0007669"/>
    <property type="project" value="InterPro"/>
</dbReference>
<reference evidence="15" key="1">
    <citation type="submission" date="2016-06" db="EMBL/GenBank/DDBJ databases">
        <authorList>
            <person name="Varghese N."/>
            <person name="Submissions Spin"/>
        </authorList>
    </citation>
    <scope>NUCLEOTIDE SEQUENCE [LARGE SCALE GENOMIC DNA]</scope>
    <source>
        <strain evidence="15">DSM 45160</strain>
    </source>
</reference>
<dbReference type="Pfam" id="PF00109">
    <property type="entry name" value="ketoacyl-synt"/>
    <property type="match status" value="1"/>
</dbReference>
<feature type="domain" description="Carrier" evidence="11">
    <location>
        <begin position="1675"/>
        <end position="1750"/>
    </location>
</feature>
<dbReference type="Gene3D" id="3.40.366.10">
    <property type="entry name" value="Malonyl-Coenzyme A Acyl Carrier Protein, domain 2"/>
    <property type="match status" value="1"/>
</dbReference>
<dbReference type="InterPro" id="IPR057326">
    <property type="entry name" value="KR_dom"/>
</dbReference>
<dbReference type="InterPro" id="IPR009081">
    <property type="entry name" value="PP-bd_ACP"/>
</dbReference>
<organism evidence="14 15">
    <name type="scientific">Micromonospora chokoriensis</name>
    <dbReference type="NCBI Taxonomy" id="356851"/>
    <lineage>
        <taxon>Bacteria</taxon>
        <taxon>Bacillati</taxon>
        <taxon>Actinomycetota</taxon>
        <taxon>Actinomycetes</taxon>
        <taxon>Micromonosporales</taxon>
        <taxon>Micromonosporaceae</taxon>
        <taxon>Micromonospora</taxon>
    </lineage>
</organism>
<dbReference type="InterPro" id="IPR014031">
    <property type="entry name" value="Ketoacyl_synth_C"/>
</dbReference>
<evidence type="ECO:0000256" key="4">
    <source>
        <dbReference type="ARBA" id="ARBA00022553"/>
    </source>
</evidence>
<dbReference type="Pfam" id="PF08659">
    <property type="entry name" value="KR"/>
    <property type="match status" value="1"/>
</dbReference>
<dbReference type="Pfam" id="PF07993">
    <property type="entry name" value="NAD_binding_4"/>
    <property type="match status" value="1"/>
</dbReference>
<comment type="cofactor">
    <cofactor evidence="1">
        <name>pantetheine 4'-phosphate</name>
        <dbReference type="ChEBI" id="CHEBI:47942"/>
    </cofactor>
</comment>
<name>A0A1C4XDP4_9ACTN</name>
<keyword evidence="4" id="KW-0597">Phosphoprotein</keyword>
<dbReference type="PROSITE" id="PS00012">
    <property type="entry name" value="PHOSPHOPANTETHEINE"/>
    <property type="match status" value="1"/>
</dbReference>
<feature type="region of interest" description="Disordered" evidence="10">
    <location>
        <begin position="1376"/>
        <end position="1396"/>
    </location>
</feature>
<dbReference type="Pfam" id="PF21089">
    <property type="entry name" value="PKS_DH_N"/>
    <property type="match status" value="1"/>
</dbReference>
<dbReference type="InterPro" id="IPR049900">
    <property type="entry name" value="PKS_mFAS_DH"/>
</dbReference>
<dbReference type="InterPro" id="IPR032821">
    <property type="entry name" value="PKS_assoc"/>
</dbReference>
<dbReference type="InterPro" id="IPR013120">
    <property type="entry name" value="FAR_NAD-bd"/>
</dbReference>
<evidence type="ECO:0000256" key="3">
    <source>
        <dbReference type="ARBA" id="ARBA00022450"/>
    </source>
</evidence>
<dbReference type="SMART" id="SM00825">
    <property type="entry name" value="PKS_KS"/>
    <property type="match status" value="1"/>
</dbReference>
<protein>
    <submittedName>
        <fullName evidence="14">Thioester reductase domain-containing protein</fullName>
    </submittedName>
</protein>
<dbReference type="Pfam" id="PF00550">
    <property type="entry name" value="PP-binding"/>
    <property type="match status" value="1"/>
</dbReference>
<dbReference type="SMART" id="SM00826">
    <property type="entry name" value="PKS_DH"/>
    <property type="match status" value="1"/>
</dbReference>
<dbReference type="Pfam" id="PF14765">
    <property type="entry name" value="PS-DH"/>
    <property type="match status" value="1"/>
</dbReference>
<dbReference type="InterPro" id="IPR049551">
    <property type="entry name" value="PKS_DH_C"/>
</dbReference>
<evidence type="ECO:0000256" key="1">
    <source>
        <dbReference type="ARBA" id="ARBA00001957"/>
    </source>
</evidence>
<dbReference type="InterPro" id="IPR020841">
    <property type="entry name" value="PKS_Beta-ketoAc_synthase_dom"/>
</dbReference>
<dbReference type="GO" id="GO:0031177">
    <property type="term" value="F:phosphopantetheine binding"/>
    <property type="evidence" value="ECO:0007669"/>
    <property type="project" value="InterPro"/>
</dbReference>
<dbReference type="InterPro" id="IPR006162">
    <property type="entry name" value="Ppantetheine_attach_site"/>
</dbReference>
<dbReference type="InterPro" id="IPR016039">
    <property type="entry name" value="Thiolase-like"/>
</dbReference>
<dbReference type="FunFam" id="1.10.1200.10:FF:000007">
    <property type="entry name" value="Probable polyketide synthase pks17"/>
    <property type="match status" value="1"/>
</dbReference>
<dbReference type="PROSITE" id="PS00606">
    <property type="entry name" value="KS3_1"/>
    <property type="match status" value="1"/>
</dbReference>
<dbReference type="Pfam" id="PF08990">
    <property type="entry name" value="Docking"/>
    <property type="match status" value="1"/>
</dbReference>
<dbReference type="Pfam" id="PF16197">
    <property type="entry name" value="KAsynt_C_assoc"/>
    <property type="match status" value="1"/>
</dbReference>
<dbReference type="InterPro" id="IPR055123">
    <property type="entry name" value="SpnB-like_Rossmann"/>
</dbReference>
<dbReference type="EMBL" id="LT607409">
    <property type="protein sequence ID" value="SCF06589.1"/>
    <property type="molecule type" value="Genomic_DNA"/>
</dbReference>
<dbReference type="PROSITE" id="PS52004">
    <property type="entry name" value="KS3_2"/>
    <property type="match status" value="1"/>
</dbReference>
<dbReference type="InterPro" id="IPR013968">
    <property type="entry name" value="PKS_KR"/>
</dbReference>
<dbReference type="InterPro" id="IPR020807">
    <property type="entry name" value="PKS_DH"/>
</dbReference>
<evidence type="ECO:0000256" key="6">
    <source>
        <dbReference type="ARBA" id="ARBA00023194"/>
    </source>
</evidence>
<dbReference type="SMART" id="SM00822">
    <property type="entry name" value="PKS_KR"/>
    <property type="match status" value="1"/>
</dbReference>
<dbReference type="CDD" id="cd08956">
    <property type="entry name" value="KR_3_FAS_SDR_x"/>
    <property type="match status" value="1"/>
</dbReference>
<dbReference type="CDD" id="cd05235">
    <property type="entry name" value="SDR_e1"/>
    <property type="match status" value="1"/>
</dbReference>
<dbReference type="Pfam" id="PF22953">
    <property type="entry name" value="SpnB_Rossmann"/>
    <property type="match status" value="1"/>
</dbReference>
<dbReference type="Proteomes" id="UP000198224">
    <property type="component" value="Chromosome I"/>
</dbReference>
<evidence type="ECO:0000256" key="2">
    <source>
        <dbReference type="ARBA" id="ARBA00004792"/>
    </source>
</evidence>
<dbReference type="PROSITE" id="PS50075">
    <property type="entry name" value="CARRIER"/>
    <property type="match status" value="1"/>
</dbReference>
<dbReference type="InterPro" id="IPR018201">
    <property type="entry name" value="Ketoacyl_synth_AS"/>
</dbReference>
<comment type="caution">
    <text evidence="9">Lacks conserved residue(s) required for the propagation of feature annotation.</text>
</comment>
<dbReference type="InterPro" id="IPR016036">
    <property type="entry name" value="Malonyl_transacylase_ACP-bd"/>
</dbReference>
<dbReference type="InterPro" id="IPR015083">
    <property type="entry name" value="NorB/c/GfsB-D-like_docking"/>
</dbReference>
<evidence type="ECO:0000256" key="7">
    <source>
        <dbReference type="ARBA" id="ARBA00023268"/>
    </source>
</evidence>
<feature type="region of interest" description="C-terminal hotdog fold" evidence="9">
    <location>
        <begin position="1062"/>
        <end position="1201"/>
    </location>
</feature>
<dbReference type="SUPFAM" id="SSF53901">
    <property type="entry name" value="Thiolase-like"/>
    <property type="match status" value="1"/>
</dbReference>
<dbReference type="Gene3D" id="3.10.129.110">
    <property type="entry name" value="Polyketide synthase dehydratase"/>
    <property type="match status" value="1"/>
</dbReference>
<dbReference type="PANTHER" id="PTHR43775:SF51">
    <property type="entry name" value="INACTIVE PHENOLPHTHIOCEROL SYNTHESIS POLYKETIDE SYNTHASE TYPE I PKS1-RELATED"/>
    <property type="match status" value="1"/>
</dbReference>
<dbReference type="SUPFAM" id="SSF55048">
    <property type="entry name" value="Probable ACP-binding domain of malonyl-CoA ACP transacylase"/>
    <property type="match status" value="1"/>
</dbReference>
<dbReference type="SUPFAM" id="SSF47336">
    <property type="entry name" value="ACP-like"/>
    <property type="match status" value="1"/>
</dbReference>
<dbReference type="InterPro" id="IPR016035">
    <property type="entry name" value="Acyl_Trfase/lysoPLipase"/>
</dbReference>
<keyword evidence="6" id="KW-0045">Antibiotic biosynthesis</keyword>
<dbReference type="InterPro" id="IPR010080">
    <property type="entry name" value="Thioester_reductase-like_dom"/>
</dbReference>
<evidence type="ECO:0000256" key="5">
    <source>
        <dbReference type="ARBA" id="ARBA00022679"/>
    </source>
</evidence>
<dbReference type="SMART" id="SM00827">
    <property type="entry name" value="PKS_AT"/>
    <property type="match status" value="1"/>
</dbReference>
<proteinExistence type="predicted"/>
<dbReference type="InterPro" id="IPR014030">
    <property type="entry name" value="Ketoacyl_synth_N"/>
</dbReference>
<keyword evidence="7" id="KW-0511">Multifunctional enzyme</keyword>
<dbReference type="InterPro" id="IPR042104">
    <property type="entry name" value="PKS_dehydratase_sf"/>
</dbReference>
<dbReference type="GO" id="GO:0033068">
    <property type="term" value="P:macrolide biosynthetic process"/>
    <property type="evidence" value="ECO:0007669"/>
    <property type="project" value="UniProtKB-ARBA"/>
</dbReference>
<dbReference type="Pfam" id="PF02801">
    <property type="entry name" value="Ketoacyl-synt_C"/>
    <property type="match status" value="1"/>
</dbReference>
<feature type="domain" description="PKS/mFAS DH" evidence="13">
    <location>
        <begin position="928"/>
        <end position="1201"/>
    </location>
</feature>
<comment type="pathway">
    <text evidence="2">Antibiotic biosynthesis.</text>
</comment>
<dbReference type="InterPro" id="IPR020806">
    <property type="entry name" value="PKS_PP-bd"/>
</dbReference>
<evidence type="ECO:0000256" key="8">
    <source>
        <dbReference type="ARBA" id="ARBA00023315"/>
    </source>
</evidence>
<gene>
    <name evidence="14" type="ORF">GA0070612_3490</name>
</gene>
<dbReference type="SUPFAM" id="SSF52151">
    <property type="entry name" value="FabD/lysophospholipase-like"/>
    <property type="match status" value="1"/>
</dbReference>
<dbReference type="InterPro" id="IPR036736">
    <property type="entry name" value="ACP-like_sf"/>
</dbReference>
<dbReference type="NCBIfam" id="TIGR01746">
    <property type="entry name" value="Thioester-redct"/>
    <property type="match status" value="1"/>
</dbReference>
<dbReference type="GO" id="GO:0006633">
    <property type="term" value="P:fatty acid biosynthetic process"/>
    <property type="evidence" value="ECO:0007669"/>
    <property type="project" value="InterPro"/>
</dbReference>
<dbReference type="InterPro" id="IPR036291">
    <property type="entry name" value="NAD(P)-bd_dom_sf"/>
</dbReference>
<dbReference type="GO" id="GO:0004312">
    <property type="term" value="F:fatty acid synthase activity"/>
    <property type="evidence" value="ECO:0007669"/>
    <property type="project" value="TreeGrafter"/>
</dbReference>
<dbReference type="Gene3D" id="3.40.50.720">
    <property type="entry name" value="NAD(P)-binding Rossmann-like Domain"/>
    <property type="match status" value="2"/>
</dbReference>
<dbReference type="PROSITE" id="PS52019">
    <property type="entry name" value="PKS_MFAS_DH"/>
    <property type="match status" value="1"/>
</dbReference>
<dbReference type="SUPFAM" id="SSF51735">
    <property type="entry name" value="NAD(P)-binding Rossmann-fold domains"/>
    <property type="match status" value="3"/>
</dbReference>
<evidence type="ECO:0000259" key="11">
    <source>
        <dbReference type="PROSITE" id="PS50075"/>
    </source>
</evidence>
<dbReference type="CDD" id="cd00833">
    <property type="entry name" value="PKS"/>
    <property type="match status" value="1"/>
</dbReference>
<feature type="region of interest" description="N-terminal hotdog fold" evidence="9">
    <location>
        <begin position="928"/>
        <end position="1049"/>
    </location>
</feature>
<dbReference type="FunFam" id="3.40.47.10:FF:000019">
    <property type="entry name" value="Polyketide synthase type I"/>
    <property type="match status" value="1"/>
</dbReference>
<evidence type="ECO:0000259" key="12">
    <source>
        <dbReference type="PROSITE" id="PS52004"/>
    </source>
</evidence>
<dbReference type="Gene3D" id="3.30.70.3290">
    <property type="match status" value="1"/>
</dbReference>
<keyword evidence="8" id="KW-0012">Acyltransferase</keyword>
<evidence type="ECO:0000259" key="13">
    <source>
        <dbReference type="PROSITE" id="PS52019"/>
    </source>
</evidence>
<dbReference type="InterPro" id="IPR001227">
    <property type="entry name" value="Ac_transferase_dom_sf"/>
</dbReference>
<dbReference type="FunFam" id="3.40.366.10:FF:000002">
    <property type="entry name" value="Probable polyketide synthase 2"/>
    <property type="match status" value="1"/>
</dbReference>
<evidence type="ECO:0000256" key="10">
    <source>
        <dbReference type="SAM" id="MobiDB-lite"/>
    </source>
</evidence>
<dbReference type="SMART" id="SM01294">
    <property type="entry name" value="PKS_PP_betabranch"/>
    <property type="match status" value="1"/>
</dbReference>
<sequence length="2161" mass="227081">MSTEQKLMDYLKWTTADLQKTRQRLADLEADRTEPIAVIGMACRYPGGVSSPEDLWEMVTEGRDGITPWPTDRGWDVDALYDPEPGKPGRSYTREGGFLDGATRFDAAFFGISPREAVAMDPQQRVLLETSWELFERAGIDPTGLKGSRTGVFVGAAGQTYLDLDGPEELEGYLTTGRLNSVASGRISYFYGLEGPAITLDTACSSSLVALHLAVRSLRAGESTLALAGGSTVNGHPGGFVDFSRQRGLAADGRCRSFAESADGTGWSEGVGLLLLERLSDARRNGRRILAVVRSVAVNQDGASNGLTAPNGPSQERVIRQALAEAHLGTSDVDAVEAHGTGTRLGDPIEAHALLATYGQGRPADRPLWLGSLKSNIGHTVAAAGVGGVIKMVQALRHATLPKTLHVDRPNPLVDWSAGAVELLTTTRAWPAVERPRRAAVSSFGVSGTNAHAILEQAPEETDPGTSTPVAPAALVWPLSAHDPQGLRRLADRLLTHLEATPELDATDTAYSLATRAGLPHRAAVVGTDRDALLRGLKALSEGAADAQVVTGRAGEPSNDVVFVFPGQGSQWVGMAVDLLDTHPGFAERIDECAAALAPHVDWSLLDVLRGADGAPGLDRVDVVQPVLFAVMVSLARVWQSVGVRPAAVVGHSQGEIAAAYVAGALSLDDAARVVALRSRAIVALAGQGGMMSVALGAAEVTARLAPWQGRLSVAAVNGPTSVVVSGDPEALDEFQAELVDAKVRARRVPVDYASHSPHVEAVREELSAALRDVTPRAGDVPLHSTVTGTVVDPTTLDADYWYRNLRQVVRFEEVVTALTGQGRRTFIEISPHPVLTTSIQAVLEQRIGGIGVVTGTLRRDDGGFSRFLTSAAELYVQGVAVDWAGLLAGSGARGVDLPTYPFAGNRHWLDGGGTVDAGGLGLEPSRHPLLGAAITVAGDDTTLFTGRVSPATHPWLAQLTTHGIRTVPAALLVELATHAADRVGCAVLDRLTTAAPLPLTGAVQLQVVVDAPDPAGRRELRAHARPDAAHTAWTEYAHGTMSAAPALPVEAERASWPPTGSVPVDLTDGYDALAQQGLAYPPALRAVTAAWTDGDTVHAEVRLPERWEREASGYGLHPVLLDAVAHLTTLVAAAPEGDGARVAVHWRGIRTYATGATAVRVVCTRTGPDTFSARLTDRGGGPVADIGQITTGLLPAAVLDRVRHRRQDALFEVGWSPVQVPDVHLADLSVLGGTGSLPDALAGLPVHPDVASVAAAGASSAALWGVSPADGDMLGAVFGGLCRVLETVQQWLTDDRLSGSRLVVVTRGGVTVGADAAPDPAAAAVWGLVRSAQSESPGRLVLVDVDGTAASWAAVAGVVASGEAQAAVRDGRVSVPRLRPVDPGPSTADASPWPTDGTVLITGGTGSLGALVARHLATAHRVPRLVLTSRRGMAAEGAADLVAELALAGTEARVVGCDVADRAELAALLRDIPTLRGVVHAAGVLDDGVLAAMTPQRIAAVLRPKADAAWHLHELTRDRDLRAFVLFSSLAGVIGGAGQANYAAANAFLDGLALRRAALGLPATSVAWGLWAQTSGMTGQLDEADLARIARAGFRPVSSADGPEILDLALGSGRPTLVATPLDLAALRARADQAPLLLATLAGTSHRRRAGNDENAGRPLADQLAGLEPARRREVTLDLLRAEVAAVLNLGDPSGIDPERAFPELGFDSLTSVELRNRLNLLSGGRLPATVVFDHPTPAALTDHLLAVLAESGVQAAPAVDFAVEVVLPDDIRPADEVVSVAADPAEVLLTGATGFVGAFLLRDLLRTTRATVHCLVRADDADAAVKRLRSNLEWYRLQDEVDLGRVRIVVGDLALPMLGLAPDVFDDLARRVDVVHHAGAAVNWLHPYSTLRAANVDGTVEILRLAARHRTVPVHYVSTTGVFAHPAPDGRPLRVDDPTGPVAELPSGYLQSKWVAEQLVAAAGERGLPVTVYRVDLVAGDRFQGACQTRDFVWLSLKGLIQAGAVPSRITGEFHLTPVDHVSAAISRLATLDSGVGAIHHLYNESSISLARCVELLRSRGYRLEPRDPADWLAVVQRDRDNAMLALLDAFQLMTADSDSFYPPIDTTVTSRMLTGSGITCPPVTDELFDRYVDFFLQTGYFPPPPGAAADEPGDARRS</sequence>
<dbReference type="Pfam" id="PF00698">
    <property type="entry name" value="Acyl_transf_1"/>
    <property type="match status" value="1"/>
</dbReference>
<dbReference type="Gene3D" id="1.10.1200.10">
    <property type="entry name" value="ACP-like"/>
    <property type="match status" value="1"/>
</dbReference>
<evidence type="ECO:0000313" key="14">
    <source>
        <dbReference type="EMBL" id="SCF06589.1"/>
    </source>
</evidence>
<dbReference type="InterPro" id="IPR014043">
    <property type="entry name" value="Acyl_transferase_dom"/>
</dbReference>
<keyword evidence="3" id="KW-0596">Phosphopantetheine</keyword>
<evidence type="ECO:0000313" key="15">
    <source>
        <dbReference type="Proteomes" id="UP000198224"/>
    </source>
</evidence>
<accession>A0A1C4XDP4</accession>
<dbReference type="InterPro" id="IPR050091">
    <property type="entry name" value="PKS_NRPS_Biosynth_Enz"/>
</dbReference>
<feature type="domain" description="Ketosynthase family 3 (KS3)" evidence="12">
    <location>
        <begin position="33"/>
        <end position="457"/>
    </location>
</feature>